<dbReference type="Proteomes" id="UP000078529">
    <property type="component" value="Unassembled WGS sequence"/>
</dbReference>
<keyword evidence="3" id="KW-1185">Reference proteome</keyword>
<dbReference type="RefSeq" id="WP_058602532.1">
    <property type="nucleotide sequence ID" value="NZ_LDQA01000091.1"/>
</dbReference>
<evidence type="ECO:0000313" key="3">
    <source>
        <dbReference type="Proteomes" id="UP000078529"/>
    </source>
</evidence>
<reference evidence="2 3" key="1">
    <citation type="journal article" date="2016" name="Front. Microbiol.">
        <title>Genomic Resource of Rice Seed Associated Bacteria.</title>
        <authorList>
            <person name="Midha S."/>
            <person name="Bansal K."/>
            <person name="Sharma S."/>
            <person name="Kumar N."/>
            <person name="Patil P.P."/>
            <person name="Chaudhry V."/>
            <person name="Patil P.B."/>
        </authorList>
    </citation>
    <scope>NUCLEOTIDE SEQUENCE [LARGE SCALE GENOMIC DNA]</scope>
    <source>
        <strain evidence="2 3">NS365</strain>
    </source>
</reference>
<dbReference type="EMBL" id="LDQA01000091">
    <property type="protein sequence ID" value="KTR02062.1"/>
    <property type="molecule type" value="Genomic_DNA"/>
</dbReference>
<dbReference type="AlphaFoldDB" id="A0A175RH85"/>
<dbReference type="PATRIC" id="fig|401562.4.peg.4958"/>
<feature type="compositionally biased region" description="Polar residues" evidence="1">
    <location>
        <begin position="11"/>
        <end position="23"/>
    </location>
</feature>
<gene>
    <name evidence="2" type="ORF">NS365_22535</name>
</gene>
<name>A0A175RH85_9HYPH</name>
<feature type="region of interest" description="Disordered" evidence="1">
    <location>
        <begin position="1"/>
        <end position="25"/>
    </location>
</feature>
<organism evidence="2 3">
    <name type="scientific">Aureimonas ureilytica</name>
    <dbReference type="NCBI Taxonomy" id="401562"/>
    <lineage>
        <taxon>Bacteria</taxon>
        <taxon>Pseudomonadati</taxon>
        <taxon>Pseudomonadota</taxon>
        <taxon>Alphaproteobacteria</taxon>
        <taxon>Hyphomicrobiales</taxon>
        <taxon>Aurantimonadaceae</taxon>
        <taxon>Aureimonas</taxon>
    </lineage>
</organism>
<proteinExistence type="predicted"/>
<evidence type="ECO:0000313" key="2">
    <source>
        <dbReference type="EMBL" id="KTR02062.1"/>
    </source>
</evidence>
<comment type="caution">
    <text evidence="2">The sequence shown here is derived from an EMBL/GenBank/DDBJ whole genome shotgun (WGS) entry which is preliminary data.</text>
</comment>
<accession>A0A175RH85</accession>
<protein>
    <submittedName>
        <fullName evidence="2">Uncharacterized protein</fullName>
    </submittedName>
</protein>
<sequence>MPEKTPAEFTPGQTKTVDASTDGRSPRIACGSFAKLPFARYRERARQPVQFRNLGVDIRMAEVDNPAFTKAARESADNPRTITAARNSNESPLVRLEHMGSIDARQARAGHMFRQLYERMMGGQRSPSFLQIRVDGGSAPDAFTESRGRASSQLRTISEEMTPDDYAVVRFVCGEGRSLRELDKTLGVRKGGGKLRLVAALDKLSDVLGLGKPKAKDG</sequence>
<evidence type="ECO:0000256" key="1">
    <source>
        <dbReference type="SAM" id="MobiDB-lite"/>
    </source>
</evidence>